<dbReference type="Pfam" id="PF04840">
    <property type="entry name" value="Vps16_C"/>
    <property type="match status" value="1"/>
</dbReference>
<dbReference type="GO" id="GO:0030897">
    <property type="term" value="C:HOPS complex"/>
    <property type="evidence" value="ECO:0007669"/>
    <property type="project" value="TreeGrafter"/>
</dbReference>
<evidence type="ECO:0000256" key="1">
    <source>
        <dbReference type="ARBA" id="ARBA00009250"/>
    </source>
</evidence>
<dbReference type="InterPro" id="IPR006926">
    <property type="entry name" value="Vps16_N"/>
</dbReference>
<dbReference type="GO" id="GO:0042144">
    <property type="term" value="P:vacuole fusion, non-autophagic"/>
    <property type="evidence" value="ECO:0007669"/>
    <property type="project" value="TreeGrafter"/>
</dbReference>
<dbReference type="SUPFAM" id="SSF50978">
    <property type="entry name" value="WD40 repeat-like"/>
    <property type="match status" value="1"/>
</dbReference>
<protein>
    <recommendedName>
        <fullName evidence="2">Probable vacuolar protein sorting-associated protein 16 homolog</fullName>
    </recommendedName>
</protein>
<comment type="similarity">
    <text evidence="1 2">Belongs to the VPS16 family.</text>
</comment>
<accession>A0A5E8C038</accession>
<dbReference type="Pfam" id="PF04841">
    <property type="entry name" value="Vps16_N"/>
    <property type="match status" value="1"/>
</dbReference>
<reference evidence="5 6" key="1">
    <citation type="submission" date="2019-09" db="EMBL/GenBank/DDBJ databases">
        <authorList>
            <person name="Brejova B."/>
        </authorList>
    </citation>
    <scope>NUCLEOTIDE SEQUENCE [LARGE SCALE GENOMIC DNA]</scope>
</reference>
<evidence type="ECO:0000259" key="4">
    <source>
        <dbReference type="Pfam" id="PF04841"/>
    </source>
</evidence>
<dbReference type="InterPro" id="IPR015943">
    <property type="entry name" value="WD40/YVTN_repeat-like_dom_sf"/>
</dbReference>
<proteinExistence type="inferred from homology"/>
<dbReference type="PIRSF" id="PIRSF007949">
    <property type="entry name" value="VPS16"/>
    <property type="match status" value="1"/>
</dbReference>
<dbReference type="InterPro" id="IPR006925">
    <property type="entry name" value="Vps16_C"/>
</dbReference>
<name>A0A5E8C038_9ASCO</name>
<dbReference type="InterPro" id="IPR038132">
    <property type="entry name" value="Vps16_C_sf"/>
</dbReference>
<dbReference type="GO" id="GO:0005768">
    <property type="term" value="C:endosome"/>
    <property type="evidence" value="ECO:0007669"/>
    <property type="project" value="UniProtKB-ARBA"/>
</dbReference>
<dbReference type="GO" id="GO:0016197">
    <property type="term" value="P:endosomal transport"/>
    <property type="evidence" value="ECO:0007669"/>
    <property type="project" value="TreeGrafter"/>
</dbReference>
<dbReference type="Gene3D" id="1.10.150.780">
    <property type="entry name" value="Vps16, C-terminal region"/>
    <property type="match status" value="1"/>
</dbReference>
<dbReference type="InterPro" id="IPR036322">
    <property type="entry name" value="WD40_repeat_dom_sf"/>
</dbReference>
<sequence>MPSNPILGWERLQDKFYRNIEGYYLQWQGIAISEYIVASAPHGGAIALTRDDSQLRVYKGPDSRQTSISIYSGAGTLIKKILWDNGRIRGLGWSQYEQLIVVSENGSARCYYDFDGNFSQFSLGKAAELNGVLECKFWDSGFVALLTNNLFVSVSRYDEPNPRLLASSSVQEKSIHSWAIVPPFYQLGQHVEVILSIDNTVIVADTTDVHDKYLEEGPFTHMAVSPNGEFIALFTGAGHLWVISSGFHKKLSDYNTNEKTPPKQLVWCGNDSVAVVYEDEILLVGPQGGTLNLYFDGPVVAVPEIDGIRTITDEKHDFFSLVPDVTVNIFKIGSVSPAAILLDSVDQLERNSPKADENLQIIGNQLTDAVNSCIEAAGYEFEPYWQKALLKAATFGKSALELYDSDKYVEMTEFLRVLNTVRQINVGLLMSHQQLLCLTPNRLIDRLLLRKMHLLAFKCAEYLRLPQDKIYIHWACCKVRSSKEDDESVCREIVNRLGSHAGISYEEIAQTAYEEGRHKLAIMLTHYEPRPSKQVPLLLNMGEEELALDKAIDSLNINLIVFVLLQLQQKLPIASFFRFINDKPLASRVFEYICKAQDPKLLRDFYYQDDRRYDCAMLLFNQSFKEHDTDEQLEKLKEAEKTFLEFKERTFEAKTTVEEMKLIKLQLQLENDYDQPFVGKTVTETISQLVSISQNSRANKVKDEFKVPEKRFWWIKAKALVARRDWDDLLKFAKSKKSPIGYEPFFNLVFKAGNKRHAALYVPLCTNLSYKERIKLFVQVDAIRQAAQEAVKAKDLDELQNLEPLATSTVKSEIHEYIAQLKAKK</sequence>
<comment type="function">
    <text evidence="2">Essential for vacuolar protein sorting. Required for vacuole biogenesis, stability and to maintain vacuole morphology.</text>
</comment>
<dbReference type="GO" id="GO:0003779">
    <property type="term" value="F:actin binding"/>
    <property type="evidence" value="ECO:0007669"/>
    <property type="project" value="TreeGrafter"/>
</dbReference>
<feature type="domain" description="Vps16 N-terminal" evidence="4">
    <location>
        <begin position="6"/>
        <end position="409"/>
    </location>
</feature>
<feature type="domain" description="Vps16 C-terminal" evidence="3">
    <location>
        <begin position="503"/>
        <end position="811"/>
    </location>
</feature>
<organism evidence="5 6">
    <name type="scientific">Magnusiomyces paraingens</name>
    <dbReference type="NCBI Taxonomy" id="2606893"/>
    <lineage>
        <taxon>Eukaryota</taxon>
        <taxon>Fungi</taxon>
        <taxon>Dikarya</taxon>
        <taxon>Ascomycota</taxon>
        <taxon>Saccharomycotina</taxon>
        <taxon>Dipodascomycetes</taxon>
        <taxon>Dipodascales</taxon>
        <taxon>Dipodascaceae</taxon>
        <taxon>Magnusiomyces</taxon>
    </lineage>
</organism>
<dbReference type="GO" id="GO:0006886">
    <property type="term" value="P:intracellular protein transport"/>
    <property type="evidence" value="ECO:0007669"/>
    <property type="project" value="InterPro"/>
</dbReference>
<keyword evidence="2" id="KW-0813">Transport</keyword>
<dbReference type="PANTHER" id="PTHR12811:SF0">
    <property type="entry name" value="VACUOLAR PROTEIN SORTING-ASSOCIATED PROTEIN 16 HOMOLOG"/>
    <property type="match status" value="1"/>
</dbReference>
<dbReference type="InterPro" id="IPR016534">
    <property type="entry name" value="VPS16"/>
</dbReference>
<dbReference type="Proteomes" id="UP000398389">
    <property type="component" value="Unassembled WGS sequence"/>
</dbReference>
<dbReference type="PANTHER" id="PTHR12811">
    <property type="entry name" value="VACUOLAR PROTEIN SORTING VPS16"/>
    <property type="match status" value="1"/>
</dbReference>
<keyword evidence="2" id="KW-0653">Protein transport</keyword>
<dbReference type="Gene3D" id="2.130.10.10">
    <property type="entry name" value="YVTN repeat-like/Quinoprotein amine dehydrogenase"/>
    <property type="match status" value="1"/>
</dbReference>
<evidence type="ECO:0000256" key="2">
    <source>
        <dbReference type="PIRNR" id="PIRNR007949"/>
    </source>
</evidence>
<dbReference type="OrthoDB" id="1792at2759"/>
<keyword evidence="6" id="KW-1185">Reference proteome</keyword>
<dbReference type="RefSeq" id="XP_031855843.1">
    <property type="nucleotide sequence ID" value="XM_031999952.1"/>
</dbReference>
<evidence type="ECO:0000313" key="6">
    <source>
        <dbReference type="Proteomes" id="UP000398389"/>
    </source>
</evidence>
<dbReference type="EMBL" id="CABVLU010000004">
    <property type="protein sequence ID" value="VVT56732.1"/>
    <property type="molecule type" value="Genomic_DNA"/>
</dbReference>
<evidence type="ECO:0000259" key="3">
    <source>
        <dbReference type="Pfam" id="PF04840"/>
    </source>
</evidence>
<dbReference type="AlphaFoldDB" id="A0A5E8C038"/>
<dbReference type="GeneID" id="43584052"/>
<gene>
    <name evidence="5" type="ORF">SAPINGB_P005238</name>
</gene>
<evidence type="ECO:0000313" key="5">
    <source>
        <dbReference type="EMBL" id="VVT56732.1"/>
    </source>
</evidence>